<keyword evidence="4 6" id="KW-1133">Transmembrane helix</keyword>
<keyword evidence="2" id="KW-1003">Cell membrane</keyword>
<evidence type="ECO:0000256" key="2">
    <source>
        <dbReference type="ARBA" id="ARBA00022475"/>
    </source>
</evidence>
<gene>
    <name evidence="7" type="ORF">METZ01_LOCUS275551</name>
</gene>
<reference evidence="7" key="1">
    <citation type="submission" date="2018-05" db="EMBL/GenBank/DDBJ databases">
        <authorList>
            <person name="Lanie J.A."/>
            <person name="Ng W.-L."/>
            <person name="Kazmierczak K.M."/>
            <person name="Andrzejewski T.M."/>
            <person name="Davidsen T.M."/>
            <person name="Wayne K.J."/>
            <person name="Tettelin H."/>
            <person name="Glass J.I."/>
            <person name="Rusch D."/>
            <person name="Podicherti R."/>
            <person name="Tsui H.-C.T."/>
            <person name="Winkler M.E."/>
        </authorList>
    </citation>
    <scope>NUCLEOTIDE SEQUENCE</scope>
</reference>
<sequence>SAGTRKVENFSDFSSWLEKLGFPFSDISTYLLISVELGGAALVLVGLLVRWACIPLLITMGVVIFVVQWENGWAQESNGIEMAVTYSTMLLILLFSGGGRYFSLDYWITRY</sequence>
<evidence type="ECO:0000256" key="3">
    <source>
        <dbReference type="ARBA" id="ARBA00022692"/>
    </source>
</evidence>
<evidence type="ECO:0000256" key="6">
    <source>
        <dbReference type="SAM" id="Phobius"/>
    </source>
</evidence>
<feature type="non-terminal residue" evidence="7">
    <location>
        <position position="1"/>
    </location>
</feature>
<dbReference type="GO" id="GO:0005886">
    <property type="term" value="C:plasma membrane"/>
    <property type="evidence" value="ECO:0007669"/>
    <property type="project" value="UniProtKB-SubCell"/>
</dbReference>
<protein>
    <recommendedName>
        <fullName evidence="8">DoxX family protein</fullName>
    </recommendedName>
</protein>
<organism evidence="7">
    <name type="scientific">marine metagenome</name>
    <dbReference type="NCBI Taxonomy" id="408172"/>
    <lineage>
        <taxon>unclassified sequences</taxon>
        <taxon>metagenomes</taxon>
        <taxon>ecological metagenomes</taxon>
    </lineage>
</organism>
<accession>A0A382KIA0</accession>
<name>A0A382KIA0_9ZZZZ</name>
<feature type="transmembrane region" description="Helical" evidence="6">
    <location>
        <begin position="52"/>
        <end position="69"/>
    </location>
</feature>
<evidence type="ECO:0000256" key="5">
    <source>
        <dbReference type="ARBA" id="ARBA00023136"/>
    </source>
</evidence>
<dbReference type="InterPro" id="IPR032808">
    <property type="entry name" value="DoxX"/>
</dbReference>
<keyword evidence="5 6" id="KW-0472">Membrane</keyword>
<feature type="transmembrane region" description="Helical" evidence="6">
    <location>
        <begin position="89"/>
        <end position="108"/>
    </location>
</feature>
<evidence type="ECO:0000256" key="1">
    <source>
        <dbReference type="ARBA" id="ARBA00004651"/>
    </source>
</evidence>
<dbReference type="PANTHER" id="PTHR33452">
    <property type="entry name" value="OXIDOREDUCTASE CATD-RELATED"/>
    <property type="match status" value="1"/>
</dbReference>
<keyword evidence="3 6" id="KW-0812">Transmembrane</keyword>
<dbReference type="PANTHER" id="PTHR33452:SF19">
    <property type="entry name" value="DOXX FAMILY PROTEIN"/>
    <property type="match status" value="1"/>
</dbReference>
<feature type="transmembrane region" description="Helical" evidence="6">
    <location>
        <begin position="27"/>
        <end position="45"/>
    </location>
</feature>
<dbReference type="Pfam" id="PF07681">
    <property type="entry name" value="DoxX"/>
    <property type="match status" value="1"/>
</dbReference>
<proteinExistence type="predicted"/>
<evidence type="ECO:0000256" key="4">
    <source>
        <dbReference type="ARBA" id="ARBA00022989"/>
    </source>
</evidence>
<evidence type="ECO:0000313" key="7">
    <source>
        <dbReference type="EMBL" id="SVC22697.1"/>
    </source>
</evidence>
<dbReference type="EMBL" id="UINC01080082">
    <property type="protein sequence ID" value="SVC22697.1"/>
    <property type="molecule type" value="Genomic_DNA"/>
</dbReference>
<dbReference type="InterPro" id="IPR051907">
    <property type="entry name" value="DoxX-like_oxidoreductase"/>
</dbReference>
<comment type="subcellular location">
    <subcellularLocation>
        <location evidence="1">Cell membrane</location>
        <topology evidence="1">Multi-pass membrane protein</topology>
    </subcellularLocation>
</comment>
<dbReference type="AlphaFoldDB" id="A0A382KIA0"/>
<evidence type="ECO:0008006" key="8">
    <source>
        <dbReference type="Google" id="ProtNLM"/>
    </source>
</evidence>